<protein>
    <submittedName>
        <fullName evidence="3">VCBS repeat-containing protein</fullName>
    </submittedName>
</protein>
<dbReference type="SUPFAM" id="SSF69318">
    <property type="entry name" value="Integrin alpha N-terminal domain"/>
    <property type="match status" value="1"/>
</dbReference>
<feature type="chain" id="PRO_5047312416" evidence="2">
    <location>
        <begin position="22"/>
        <end position="415"/>
    </location>
</feature>
<evidence type="ECO:0000313" key="3">
    <source>
        <dbReference type="EMBL" id="UXI70172.1"/>
    </source>
</evidence>
<dbReference type="InterPro" id="IPR013517">
    <property type="entry name" value="FG-GAP"/>
</dbReference>
<dbReference type="PANTHER" id="PTHR44103:SF1">
    <property type="entry name" value="PROPROTEIN CONVERTASE P"/>
    <property type="match status" value="1"/>
</dbReference>
<gene>
    <name evidence="3" type="ORF">N4264_11230</name>
</gene>
<organism evidence="3 4">
    <name type="scientific">Tahibacter amnicola</name>
    <dbReference type="NCBI Taxonomy" id="2976241"/>
    <lineage>
        <taxon>Bacteria</taxon>
        <taxon>Pseudomonadati</taxon>
        <taxon>Pseudomonadota</taxon>
        <taxon>Gammaproteobacteria</taxon>
        <taxon>Lysobacterales</taxon>
        <taxon>Rhodanobacteraceae</taxon>
        <taxon>Tahibacter</taxon>
    </lineage>
</organism>
<accession>A0ABY6BK82</accession>
<reference evidence="3" key="1">
    <citation type="submission" date="2022-09" db="EMBL/GenBank/DDBJ databases">
        <title>Tahibacter sp. nov., isolated from a fresh water.</title>
        <authorList>
            <person name="Baek J.H."/>
            <person name="Lee J.K."/>
            <person name="Kim J.M."/>
            <person name="Jeon C.O."/>
        </authorList>
    </citation>
    <scope>NUCLEOTIDE SEQUENCE</scope>
    <source>
        <strain evidence="3">W38</strain>
    </source>
</reference>
<evidence type="ECO:0000313" key="4">
    <source>
        <dbReference type="Proteomes" id="UP001064632"/>
    </source>
</evidence>
<evidence type="ECO:0000256" key="1">
    <source>
        <dbReference type="ARBA" id="ARBA00022729"/>
    </source>
</evidence>
<dbReference type="EMBL" id="CP104694">
    <property type="protein sequence ID" value="UXI70172.1"/>
    <property type="molecule type" value="Genomic_DNA"/>
</dbReference>
<dbReference type="PANTHER" id="PTHR44103">
    <property type="entry name" value="PROPROTEIN CONVERTASE P"/>
    <property type="match status" value="1"/>
</dbReference>
<proteinExistence type="predicted"/>
<dbReference type="Proteomes" id="UP001064632">
    <property type="component" value="Chromosome"/>
</dbReference>
<sequence>MTIRHLFPAAALLFAAPSLWAAPAPYSQGFRHLLPWAEHAEPDVEIIYGGVDLDGDQRRDVVIAARSQPLTLMSNVAPGRFVARNLGTYETAVSFLAAAHFNNDPWIDLFLSDGRSSRVLFGQGAGLFVPGPHLSLGADAMALVDFNGDGVLDMVGTENGITELALGQGNGAFQYGGSTSAYSGIPYVSTADVTGDNRKDLLSGAGAGVSLVRYQPGSPSMVRTDLSLNFNDDRIVQHLHATDLDRDTKPDALVGTVDLARNSTLHVLANRLGAPSYLTMLATSYPLVGLFTEEVTHSITGLQATDYNRDGNPDAVVGLYADGCRPGKFRPNWDEACPSVALFPGNGNATLGVPVTINGGELPKGGVVADDFDDDGITDFAFFSTRRSAFVAYFTDLAQDQIWGDGFSEVWVSER</sequence>
<dbReference type="Pfam" id="PF13517">
    <property type="entry name" value="FG-GAP_3"/>
    <property type="match status" value="1"/>
</dbReference>
<name>A0ABY6BK82_9GAMM</name>
<dbReference type="InterPro" id="IPR028994">
    <property type="entry name" value="Integrin_alpha_N"/>
</dbReference>
<evidence type="ECO:0000256" key="2">
    <source>
        <dbReference type="SAM" id="SignalP"/>
    </source>
</evidence>
<dbReference type="RefSeq" id="WP_261697123.1">
    <property type="nucleotide sequence ID" value="NZ_CP104694.1"/>
</dbReference>
<keyword evidence="4" id="KW-1185">Reference proteome</keyword>
<keyword evidence="1 2" id="KW-0732">Signal</keyword>
<feature type="signal peptide" evidence="2">
    <location>
        <begin position="1"/>
        <end position="21"/>
    </location>
</feature>